<dbReference type="EMBL" id="MNAN01000031">
    <property type="protein sequence ID" value="OHU95252.1"/>
    <property type="molecule type" value="Genomic_DNA"/>
</dbReference>
<reference evidence="2 3" key="1">
    <citation type="submission" date="2016-10" db="EMBL/GenBank/DDBJ databases">
        <title>Pseudoalteromonas amylolytica sp. nov., isolated from the surface seawater.</title>
        <authorList>
            <person name="Wu Y.-H."/>
            <person name="Cheng H."/>
            <person name="Jin X.-B."/>
            <person name="Wang C.-S."/>
            <person name="Xu X.-W."/>
        </authorList>
    </citation>
    <scope>NUCLEOTIDE SEQUENCE [LARGE SCALE GENOMIC DNA]</scope>
    <source>
        <strain evidence="2 3">JCM 12483</strain>
    </source>
</reference>
<organism evidence="2 3">
    <name type="scientific">Pseudoalteromonas byunsanensis</name>
    <dbReference type="NCBI Taxonomy" id="327939"/>
    <lineage>
        <taxon>Bacteria</taxon>
        <taxon>Pseudomonadati</taxon>
        <taxon>Pseudomonadota</taxon>
        <taxon>Gammaproteobacteria</taxon>
        <taxon>Alteromonadales</taxon>
        <taxon>Pseudoalteromonadaceae</taxon>
        <taxon>Pseudoalteromonas</taxon>
    </lineage>
</organism>
<feature type="transmembrane region" description="Helical" evidence="1">
    <location>
        <begin position="6"/>
        <end position="31"/>
    </location>
</feature>
<evidence type="ECO:0008006" key="4">
    <source>
        <dbReference type="Google" id="ProtNLM"/>
    </source>
</evidence>
<accession>A0A1S1N6F6</accession>
<dbReference type="AlphaFoldDB" id="A0A1S1N6F6"/>
<evidence type="ECO:0000313" key="3">
    <source>
        <dbReference type="Proteomes" id="UP000180253"/>
    </source>
</evidence>
<protein>
    <recommendedName>
        <fullName evidence="4">Polyketide cyclase</fullName>
    </recommendedName>
</protein>
<keyword evidence="1" id="KW-0812">Transmembrane</keyword>
<evidence type="ECO:0000313" key="2">
    <source>
        <dbReference type="EMBL" id="OHU95252.1"/>
    </source>
</evidence>
<comment type="caution">
    <text evidence="2">The sequence shown here is derived from an EMBL/GenBank/DDBJ whole genome shotgun (WGS) entry which is preliminary data.</text>
</comment>
<keyword evidence="1" id="KW-0472">Membrane</keyword>
<keyword evidence="3" id="KW-1185">Reference proteome</keyword>
<proteinExistence type="predicted"/>
<name>A0A1S1N6F6_9GAMM</name>
<dbReference type="STRING" id="327939.BIW53_11050"/>
<keyword evidence="1" id="KW-1133">Transmembrane helix</keyword>
<sequence>MLLEIAIKILISLIKVLLLTCILFVLVGLLLPHKYHLKQQKTFLTKDIQQLSPLFDLHAWSQLMLWNRMTGTTDILISSPSTGVGAHATIQHQFGNVEITITKKKAQAIHFSLLINDEHTAAGQLTLTPLNDSITVHWQVSGVIHSTIFGGYIALYMEYYVQQLMISAFNNLQTELKLRASI</sequence>
<gene>
    <name evidence="2" type="ORF">BIW53_11050</name>
</gene>
<dbReference type="Proteomes" id="UP000180253">
    <property type="component" value="Unassembled WGS sequence"/>
</dbReference>
<evidence type="ECO:0000256" key="1">
    <source>
        <dbReference type="SAM" id="Phobius"/>
    </source>
</evidence>